<keyword evidence="2" id="KW-1185">Reference proteome</keyword>
<evidence type="ECO:0000313" key="2">
    <source>
        <dbReference type="Proteomes" id="UP000258613"/>
    </source>
</evidence>
<reference evidence="2" key="1">
    <citation type="submission" date="2018-02" db="EMBL/GenBank/DDBJ databases">
        <title>Phenotypic and genomic properties of facultatively anaerobic sulfur-reducing natronoarchaea from hypersaline soda lakes.</title>
        <authorList>
            <person name="Sorokin D.Y."/>
            <person name="Kublanov I.V."/>
            <person name="Roman P."/>
            <person name="Sinninghe Damste J.S."/>
            <person name="Golyshin P.N."/>
            <person name="Rojo D."/>
            <person name="Ciordia S."/>
            <person name="Mena M.D.C."/>
            <person name="Ferrer M."/>
            <person name="Messina E."/>
            <person name="Smedile F."/>
            <person name="La Spada G."/>
            <person name="La Cono V."/>
            <person name="Yakimov M.M."/>
        </authorList>
    </citation>
    <scope>NUCLEOTIDE SEQUENCE [LARGE SCALE GENOMIC DNA]</scope>
    <source>
        <strain evidence="2">AArc-Mg</strain>
    </source>
</reference>
<sequence length="113" mass="12625">MTTCTQTSDDEQTTELPDAPALQVLYETWETTADGDMYALAAIDGEWECWVISAEDAESLPDRYRLDDGGIYWGLIASDEHDFDLLDALVLDDGPELDAETLHSEVPTAFPWH</sequence>
<dbReference type="GeneID" id="37641154"/>
<dbReference type="AlphaFoldDB" id="A0A346PME8"/>
<name>A0A346PME8_9EURY</name>
<accession>A0A346PME8</accession>
<dbReference type="KEGG" id="nag:AArcMg_0671"/>
<dbReference type="RefSeq" id="WP_117367435.1">
    <property type="nucleotide sequence ID" value="NZ_CP027033.1"/>
</dbReference>
<protein>
    <submittedName>
        <fullName evidence="1">Uncharacterized protein</fullName>
    </submittedName>
</protein>
<organism evidence="1 2">
    <name type="scientific">Natrarchaeobaculum sulfurireducens</name>
    <dbReference type="NCBI Taxonomy" id="2044521"/>
    <lineage>
        <taxon>Archaea</taxon>
        <taxon>Methanobacteriati</taxon>
        <taxon>Methanobacteriota</taxon>
        <taxon>Stenosarchaea group</taxon>
        <taxon>Halobacteria</taxon>
        <taxon>Halobacteriales</taxon>
        <taxon>Natrialbaceae</taxon>
        <taxon>Natrarchaeobaculum</taxon>
    </lineage>
</organism>
<proteinExistence type="predicted"/>
<dbReference type="Proteomes" id="UP000258613">
    <property type="component" value="Chromosome"/>
</dbReference>
<gene>
    <name evidence="1" type="ORF">AArcMg_0671</name>
</gene>
<evidence type="ECO:0000313" key="1">
    <source>
        <dbReference type="EMBL" id="AXR80693.1"/>
    </source>
</evidence>
<dbReference type="EMBL" id="CP027033">
    <property type="protein sequence ID" value="AXR80693.1"/>
    <property type="molecule type" value="Genomic_DNA"/>
</dbReference>